<gene>
    <name evidence="1" type="primary">PowCR01_140032700</name>
    <name evidence="1" type="ORF">POWCR01_140032700</name>
</gene>
<dbReference type="VEuPathDB" id="PlasmoDB:PocGH01_14038400"/>
<evidence type="ECO:0000313" key="1">
    <source>
        <dbReference type="EMBL" id="SBT82461.1"/>
    </source>
</evidence>
<dbReference type="OrthoDB" id="361667at2759"/>
<dbReference type="AlphaFoldDB" id="A0A1C3L537"/>
<evidence type="ECO:0000313" key="2">
    <source>
        <dbReference type="Proteomes" id="UP000243200"/>
    </source>
</evidence>
<dbReference type="Proteomes" id="UP000243200">
    <property type="component" value="Chromosome 14"/>
</dbReference>
<dbReference type="EMBL" id="LT594518">
    <property type="protein sequence ID" value="SBT82461.1"/>
    <property type="molecule type" value="Genomic_DNA"/>
</dbReference>
<protein>
    <submittedName>
        <fullName evidence="1">Uncharacterized protein</fullName>
    </submittedName>
</protein>
<name>A0A1C3L537_PLAOA</name>
<accession>A0A1C3L537</accession>
<organism evidence="1 2">
    <name type="scientific">Plasmodium ovale</name>
    <name type="common">malaria parasite P. ovale</name>
    <dbReference type="NCBI Taxonomy" id="36330"/>
    <lineage>
        <taxon>Eukaryota</taxon>
        <taxon>Sar</taxon>
        <taxon>Alveolata</taxon>
        <taxon>Apicomplexa</taxon>
        <taxon>Aconoidasida</taxon>
        <taxon>Haemosporida</taxon>
        <taxon>Plasmodiidae</taxon>
        <taxon>Plasmodium</taxon>
        <taxon>Plasmodium (Plasmodium)</taxon>
    </lineage>
</organism>
<sequence length="747" mass="88706">MFVLKGRWKKMGECTCQSSYQNNIKRLFNGVNYKSNFFENANGNKNEEKKKLFSFSKEMFNNVENVNIKKLTNREMLYFLGYCSKNKLLNLTSVDCIMKELKRKVTSSIDCISNDFSKNKKNILNKKCYHVEEKEEKPFFDIHDLVKVYLNVCYINSAFFLKIKRETYKQEVSLEKRKSTSIEEKPIQTWRSENEKAQMTPLSEGEVVRVEKRIMGKVTNSGGNEERRNIIIHFEKDQFIYTNEEKNNYKLSEYVCNEQVKNIFYILSIFFLQNINILNNHYLCRLFYGYNKSKFYSERYFNNLCFQIIKRIKKIRTYHLYLMLINSYYLPHIDVIFVKIIIVNIVSKLSQLPCEAICKIIPIIPLFTRSEKINFKINVIYAKKIATFNQVIHLIILFKKMIQQKIISQKNIFVTFKYLNNFMKIKKHILKKSSLKKTILTGKTKREENTKNDTPFVDIPTRGQDMINNVIEQFDTFDFQNGNEEKNKVNKICNSVSSLQGEIFHAGKSHCNTHNNNSVHLNRGDSTYTGGHTCVMNEEKAEIIDANEDTLMRKEKNEAGGGDCQNIYQKDDLFFHLKVIEMHLRHDFKSIYCLLPNEYKTFLQNVRDVSCTIHKNMQGEKEIYILKKYMKMLNYNFITFIYGPYVLHICDPFYKIYLEWKHVWKLYPPYEQNKKKNFHFNKNNHLKKEGFTEILICHDSFTKCQSEKEKLKYISSILENTAFSKCFSQINNKKEMSVPLSPRDIYL</sequence>
<dbReference type="VEuPathDB" id="PlasmoDB:POWCR01_140032700"/>
<reference evidence="1 2" key="1">
    <citation type="submission" date="2016-06" db="EMBL/GenBank/DDBJ databases">
        <authorList>
            <consortium name="Pathogen Informatics"/>
        </authorList>
    </citation>
    <scope>NUCLEOTIDE SEQUENCE [LARGE SCALE GENOMIC DNA]</scope>
    <source>
        <strain evidence="1">PowCR01</strain>
    </source>
</reference>
<proteinExistence type="predicted"/>